<evidence type="ECO:0000256" key="3">
    <source>
        <dbReference type="SAM" id="MobiDB-lite"/>
    </source>
</evidence>
<proteinExistence type="predicted"/>
<dbReference type="Gene3D" id="1.10.510.10">
    <property type="entry name" value="Transferase(Phosphotransferase) domain 1"/>
    <property type="match status" value="2"/>
</dbReference>
<dbReference type="Gene3D" id="3.30.200.20">
    <property type="entry name" value="Phosphorylase Kinase, domain 1"/>
    <property type="match status" value="1"/>
</dbReference>
<dbReference type="PROSITE" id="PS50011">
    <property type="entry name" value="PROTEIN_KINASE_DOM"/>
    <property type="match status" value="1"/>
</dbReference>
<name>A0A0M0JPP9_9EUKA</name>
<gene>
    <name evidence="5" type="ORF">Ctob_013640</name>
</gene>
<reference evidence="6" key="1">
    <citation type="journal article" date="2015" name="PLoS Genet.">
        <title>Genome Sequence and Transcriptome Analyses of Chrysochromulina tobin: Metabolic Tools for Enhanced Algal Fitness in the Prominent Order Prymnesiales (Haptophyceae).</title>
        <authorList>
            <person name="Hovde B.T."/>
            <person name="Deodato C.R."/>
            <person name="Hunsperger H.M."/>
            <person name="Ryken S.A."/>
            <person name="Yost W."/>
            <person name="Jha R.K."/>
            <person name="Patterson J."/>
            <person name="Monnat R.J. Jr."/>
            <person name="Barlow S.B."/>
            <person name="Starkenburg S.R."/>
            <person name="Cattolico R.A."/>
        </authorList>
    </citation>
    <scope>NUCLEOTIDE SEQUENCE</scope>
    <source>
        <strain evidence="6">CCMP291</strain>
    </source>
</reference>
<feature type="domain" description="Protein kinase" evidence="4">
    <location>
        <begin position="1"/>
        <end position="257"/>
    </location>
</feature>
<dbReference type="OrthoDB" id="10252354at2759"/>
<keyword evidence="6" id="KW-1185">Reference proteome</keyword>
<dbReference type="EMBL" id="JWZX01002554">
    <property type="protein sequence ID" value="KOO28554.1"/>
    <property type="molecule type" value="Genomic_DNA"/>
</dbReference>
<accession>A0A0M0JPP9</accession>
<dbReference type="GO" id="GO:0004672">
    <property type="term" value="F:protein kinase activity"/>
    <property type="evidence" value="ECO:0007669"/>
    <property type="project" value="InterPro"/>
</dbReference>
<dbReference type="PROSITE" id="PS00108">
    <property type="entry name" value="PROTEIN_KINASE_ST"/>
    <property type="match status" value="1"/>
</dbReference>
<protein>
    <submittedName>
        <fullName evidence="5">Mitogen-activated protein kinase 1</fullName>
    </submittedName>
</protein>
<dbReference type="AlphaFoldDB" id="A0A0M0JPP9"/>
<organism evidence="5 6">
    <name type="scientific">Chrysochromulina tobinii</name>
    <dbReference type="NCBI Taxonomy" id="1460289"/>
    <lineage>
        <taxon>Eukaryota</taxon>
        <taxon>Haptista</taxon>
        <taxon>Haptophyta</taxon>
        <taxon>Prymnesiophyceae</taxon>
        <taxon>Prymnesiales</taxon>
        <taxon>Chrysochromulinaceae</taxon>
        <taxon>Chrysochromulina</taxon>
    </lineage>
</organism>
<evidence type="ECO:0000313" key="6">
    <source>
        <dbReference type="Proteomes" id="UP000037460"/>
    </source>
</evidence>
<dbReference type="SUPFAM" id="SSF56112">
    <property type="entry name" value="Protein kinase-like (PK-like)"/>
    <property type="match status" value="1"/>
</dbReference>
<dbReference type="InterPro" id="IPR050117">
    <property type="entry name" value="MAPK"/>
</dbReference>
<dbReference type="Pfam" id="PF00069">
    <property type="entry name" value="Pkinase"/>
    <property type="match status" value="1"/>
</dbReference>
<dbReference type="InterPro" id="IPR008271">
    <property type="entry name" value="Ser/Thr_kinase_AS"/>
</dbReference>
<dbReference type="Proteomes" id="UP000037460">
    <property type="component" value="Unassembled WGS sequence"/>
</dbReference>
<evidence type="ECO:0000259" key="4">
    <source>
        <dbReference type="PROSITE" id="PS50011"/>
    </source>
</evidence>
<keyword evidence="5" id="KW-0418">Kinase</keyword>
<keyword evidence="1" id="KW-0547">Nucleotide-binding</keyword>
<evidence type="ECO:0000256" key="2">
    <source>
        <dbReference type="ARBA" id="ARBA00022840"/>
    </source>
</evidence>
<evidence type="ECO:0000256" key="1">
    <source>
        <dbReference type="ARBA" id="ARBA00022741"/>
    </source>
</evidence>
<dbReference type="PANTHER" id="PTHR24055">
    <property type="entry name" value="MITOGEN-ACTIVATED PROTEIN KINASE"/>
    <property type="match status" value="1"/>
</dbReference>
<dbReference type="InterPro" id="IPR000719">
    <property type="entry name" value="Prot_kinase_dom"/>
</dbReference>
<sequence>MNAVLAPADERAFEDLFLVLEAMDTDLEFVIHRAGVQSLHSIQSIGLGILAGLKHLHSQMVLHRDLKPGNVLVSREGEVRLCDFGLSRAFTEAEWSQVKRCERRDLKRLRTGFIHSDRTMPSASSSPEPDPDGPPALARRPLSGRIVTCDYRPPEVCLECGYGSALDMWSFGCVMAELCLVLVDANTECHERHRLFERATHEKQDAFPSTATLRAIIRVLGAHHITASLGWLETSQNENALACMRKLLAEPRGRHHG</sequence>
<dbReference type="GO" id="GO:0005524">
    <property type="term" value="F:ATP binding"/>
    <property type="evidence" value="ECO:0007669"/>
    <property type="project" value="UniProtKB-KW"/>
</dbReference>
<feature type="region of interest" description="Disordered" evidence="3">
    <location>
        <begin position="117"/>
        <end position="139"/>
    </location>
</feature>
<comment type="caution">
    <text evidence="5">The sequence shown here is derived from an EMBL/GenBank/DDBJ whole genome shotgun (WGS) entry which is preliminary data.</text>
</comment>
<keyword evidence="5" id="KW-0808">Transferase</keyword>
<evidence type="ECO:0000313" key="5">
    <source>
        <dbReference type="EMBL" id="KOO28554.1"/>
    </source>
</evidence>
<keyword evidence="2" id="KW-0067">ATP-binding</keyword>
<dbReference type="SMART" id="SM00220">
    <property type="entry name" value="S_TKc"/>
    <property type="match status" value="1"/>
</dbReference>
<dbReference type="InterPro" id="IPR011009">
    <property type="entry name" value="Kinase-like_dom_sf"/>
</dbReference>